<dbReference type="Gene3D" id="6.10.340.10">
    <property type="match status" value="1"/>
</dbReference>
<dbReference type="GO" id="GO:0000155">
    <property type="term" value="F:phosphorelay sensor kinase activity"/>
    <property type="evidence" value="ECO:0007669"/>
    <property type="project" value="InterPro"/>
</dbReference>
<dbReference type="AlphaFoldDB" id="A0A0E3WIP4"/>
<feature type="domain" description="Signal transduction histidine kinase internal region" evidence="3">
    <location>
        <begin position="376"/>
        <end position="453"/>
    </location>
</feature>
<dbReference type="PANTHER" id="PTHR34220">
    <property type="entry name" value="SENSOR HISTIDINE KINASE YPDA"/>
    <property type="match status" value="1"/>
</dbReference>
<feature type="transmembrane region" description="Helical" evidence="1">
    <location>
        <begin position="291"/>
        <end position="310"/>
    </location>
</feature>
<protein>
    <submittedName>
        <fullName evidence="4">Histidine kinase internal region</fullName>
    </submittedName>
</protein>
<evidence type="ECO:0000259" key="3">
    <source>
        <dbReference type="Pfam" id="PF06580"/>
    </source>
</evidence>
<dbReference type="InterPro" id="IPR010559">
    <property type="entry name" value="Sig_transdc_His_kin_internal"/>
</dbReference>
<dbReference type="InterPro" id="IPR003594">
    <property type="entry name" value="HATPase_dom"/>
</dbReference>
<dbReference type="PATRIC" id="fig|1073571.4.peg.5363"/>
<dbReference type="EMBL" id="LN831776">
    <property type="protein sequence ID" value="CQR57393.1"/>
    <property type="molecule type" value="Genomic_DNA"/>
</dbReference>
<dbReference type="PANTHER" id="PTHR34220:SF7">
    <property type="entry name" value="SENSOR HISTIDINE KINASE YPDA"/>
    <property type="match status" value="1"/>
</dbReference>
<keyword evidence="1" id="KW-1133">Transmembrane helix</keyword>
<dbReference type="SUPFAM" id="SSF55874">
    <property type="entry name" value="ATPase domain of HSP90 chaperone/DNA topoisomerase II/histidine kinase"/>
    <property type="match status" value="1"/>
</dbReference>
<dbReference type="InterPro" id="IPR050640">
    <property type="entry name" value="Bact_2-comp_sensor_kinase"/>
</dbReference>
<dbReference type="Pfam" id="PF06580">
    <property type="entry name" value="His_kinase"/>
    <property type="match status" value="1"/>
</dbReference>
<feature type="domain" description="Histidine kinase/HSP90-like ATPase" evidence="2">
    <location>
        <begin position="475"/>
        <end position="569"/>
    </location>
</feature>
<dbReference type="InterPro" id="IPR036890">
    <property type="entry name" value="HATPase_C_sf"/>
</dbReference>
<dbReference type="HOGENOM" id="CLU_020473_6_0_9"/>
<evidence type="ECO:0000259" key="2">
    <source>
        <dbReference type="Pfam" id="PF02518"/>
    </source>
</evidence>
<dbReference type="GO" id="GO:0016020">
    <property type="term" value="C:membrane"/>
    <property type="evidence" value="ECO:0007669"/>
    <property type="project" value="InterPro"/>
</dbReference>
<dbReference type="RefSeq" id="WP_020428045.1">
    <property type="nucleotide sequence ID" value="NZ_AGBD01000548.1"/>
</dbReference>
<dbReference type="STRING" id="483937.AMQ84_20510"/>
<dbReference type="KEGG" id="pri:PRIO_4991"/>
<keyword evidence="1" id="KW-0812">Transmembrane</keyword>
<evidence type="ECO:0000256" key="1">
    <source>
        <dbReference type="SAM" id="Phobius"/>
    </source>
</evidence>
<gene>
    <name evidence="4" type="ORF">PRIO_4991</name>
</gene>
<evidence type="ECO:0000313" key="5">
    <source>
        <dbReference type="Proteomes" id="UP000033163"/>
    </source>
</evidence>
<accession>A0A0E3WIP4</accession>
<feature type="transmembrane region" description="Helical" evidence="1">
    <location>
        <begin position="12"/>
        <end position="34"/>
    </location>
</feature>
<dbReference type="Proteomes" id="UP000033163">
    <property type="component" value="Chromosome I"/>
</dbReference>
<organism evidence="4 5">
    <name type="scientific">Paenibacillus riograndensis SBR5</name>
    <dbReference type="NCBI Taxonomy" id="1073571"/>
    <lineage>
        <taxon>Bacteria</taxon>
        <taxon>Bacillati</taxon>
        <taxon>Bacillota</taxon>
        <taxon>Bacilli</taxon>
        <taxon>Bacillales</taxon>
        <taxon>Paenibacillaceae</taxon>
        <taxon>Paenibacillus</taxon>
        <taxon>Paenibacillus sonchi group</taxon>
    </lineage>
</organism>
<evidence type="ECO:0000313" key="4">
    <source>
        <dbReference type="EMBL" id="CQR57393.1"/>
    </source>
</evidence>
<reference evidence="5" key="1">
    <citation type="submission" date="2015-03" db="EMBL/GenBank/DDBJ databases">
        <authorList>
            <person name="Wibberg D."/>
        </authorList>
    </citation>
    <scope>NUCLEOTIDE SEQUENCE [LARGE SCALE GENOMIC DNA]</scope>
</reference>
<proteinExistence type="predicted"/>
<dbReference type="Gene3D" id="3.30.565.10">
    <property type="entry name" value="Histidine kinase-like ATPase, C-terminal domain"/>
    <property type="match status" value="1"/>
</dbReference>
<keyword evidence="1" id="KW-0472">Membrane</keyword>
<sequence length="578" mass="66223">MINPFKKYRIDRLFFHSFAIVLIALIVVTAWTSYSNSSKALVQTTSHYQQQLLDELNNEITTKLVMIEQISLSSSRDSELTNFLLNRQDEFERYRRRAGVESALANLTYAIPLIQGIDLYMDNPIPSERQSYIQFRNLADLNKQVGAGCLEKSDFCWSREYNFPSAQGEVPVLSFSRKIISENDYLGVLVVHIKANEIRKLLTGNSDGSNRIMADSEGQQIMKIGDAMDQSDWSRWIDLKSNKSGYVHIPATDGSRDTLLVYSRMDNSIWTLIEFTSWKQITASSLKLAEWIGLIGIAAVLLVLLLTHFLSKQFTKPIKNLVTAMRMYSVGGDNVELPVDYENEFGYLFSGYRKQNERIEELYLSLERRYEQQRKAEIEALQANINPHFLYNMLDQLNWMAIEAGQDELSRILELMGRMFRIGLSNGNSFITIADELLHIECYLEIQQLRWGEGLEYRIEAAPELQELYIPKLTLQPFVENSIVHGFNKQRSGYVSIVMERLDDALHIVIDDNGAGLKQPGLNSQQRHTGGYGIRNVRERVAGYFGESYGITLKEREEGGTRVEIMLPLLTEPPSRKD</sequence>
<name>A0A0E3WIP4_9BACL</name>
<keyword evidence="4" id="KW-0418">Kinase</keyword>
<keyword evidence="4" id="KW-0808">Transferase</keyword>
<dbReference type="Pfam" id="PF02518">
    <property type="entry name" value="HATPase_c"/>
    <property type="match status" value="1"/>
</dbReference>